<proteinExistence type="predicted"/>
<evidence type="ECO:0000256" key="2">
    <source>
        <dbReference type="ARBA" id="ARBA00022679"/>
    </source>
</evidence>
<accession>A0A1G5K4A5</accession>
<evidence type="ECO:0000256" key="1">
    <source>
        <dbReference type="ARBA" id="ARBA00022676"/>
    </source>
</evidence>
<name>A0A1G5K4A5_9RHOB</name>
<dbReference type="PANTHER" id="PTHR12526">
    <property type="entry name" value="GLYCOSYLTRANSFERASE"/>
    <property type="match status" value="1"/>
</dbReference>
<reference evidence="5 6" key="1">
    <citation type="submission" date="2016-10" db="EMBL/GenBank/DDBJ databases">
        <authorList>
            <person name="de Groot N.N."/>
        </authorList>
    </citation>
    <scope>NUCLEOTIDE SEQUENCE [LARGE SCALE GENOMIC DNA]</scope>
    <source>
        <strain evidence="5 6">CGMCC 1.8925</strain>
    </source>
</reference>
<keyword evidence="2 5" id="KW-0808">Transferase</keyword>
<keyword evidence="1" id="KW-0328">Glycosyltransferase</keyword>
<evidence type="ECO:0000313" key="6">
    <source>
        <dbReference type="Proteomes" id="UP000199502"/>
    </source>
</evidence>
<dbReference type="PANTHER" id="PTHR12526:SF510">
    <property type="entry name" value="D-INOSITOL 3-PHOSPHATE GLYCOSYLTRANSFERASE"/>
    <property type="match status" value="1"/>
</dbReference>
<keyword evidence="6" id="KW-1185">Reference proteome</keyword>
<evidence type="ECO:0000259" key="4">
    <source>
        <dbReference type="Pfam" id="PF13439"/>
    </source>
</evidence>
<dbReference type="OrthoDB" id="9790710at2"/>
<dbReference type="Pfam" id="PF00534">
    <property type="entry name" value="Glycos_transf_1"/>
    <property type="match status" value="1"/>
</dbReference>
<sequence>MRILIGSAHPYLPQMRGGAQSSTHEMALALQQRGHEVCVVGGLQGKGLFGLRRRIELKLRRRSWVRDDHLGYPVLRAWFPSKVVADITRTFRPDVAMFQSRLPVELAKETEADVPTIIYLRNVEDSDLGGSLRELRDTSYIANSHFTAARFAQSDGISAHVIYPMIDAERYRTRSSRQNVTFINPHPHKGVDIALKVAEACPEIPFVFVKSWGLEAENEENLQAHAARLGNITIRPPTQNMKSVYGEARILLAPSRWEEAFGRVAAEAHVSGIPVVGSDRGGLPEAIGPGGTILPLDAPIEDWAKAVRALWSDEAHYQKVSAAALRYAARDEMNAERQVDQIEKILATACERGRN</sequence>
<evidence type="ECO:0000313" key="5">
    <source>
        <dbReference type="EMBL" id="SCY94858.1"/>
    </source>
</evidence>
<dbReference type="STRING" id="336292.SAMN05660710_03643"/>
<feature type="domain" description="Glycosyltransferase subfamily 4-like N-terminal" evidence="4">
    <location>
        <begin position="17"/>
        <end position="170"/>
    </location>
</feature>
<dbReference type="SUPFAM" id="SSF53756">
    <property type="entry name" value="UDP-Glycosyltransferase/glycogen phosphorylase"/>
    <property type="match status" value="1"/>
</dbReference>
<dbReference type="AlphaFoldDB" id="A0A1G5K4A5"/>
<dbReference type="Proteomes" id="UP000199502">
    <property type="component" value="Unassembled WGS sequence"/>
</dbReference>
<dbReference type="Pfam" id="PF13439">
    <property type="entry name" value="Glyco_transf_4"/>
    <property type="match status" value="1"/>
</dbReference>
<dbReference type="RefSeq" id="WP_090748173.1">
    <property type="nucleotide sequence ID" value="NZ_FMVT01000021.1"/>
</dbReference>
<dbReference type="GO" id="GO:0016757">
    <property type="term" value="F:glycosyltransferase activity"/>
    <property type="evidence" value="ECO:0007669"/>
    <property type="project" value="UniProtKB-KW"/>
</dbReference>
<dbReference type="Gene3D" id="3.40.50.2000">
    <property type="entry name" value="Glycogen Phosphorylase B"/>
    <property type="match status" value="2"/>
</dbReference>
<protein>
    <submittedName>
        <fullName evidence="5">Glycosyltransferase involved in cell wall bisynthesis</fullName>
    </submittedName>
</protein>
<dbReference type="InterPro" id="IPR028098">
    <property type="entry name" value="Glyco_trans_4-like_N"/>
</dbReference>
<evidence type="ECO:0000259" key="3">
    <source>
        <dbReference type="Pfam" id="PF00534"/>
    </source>
</evidence>
<dbReference type="EMBL" id="FMVT01000021">
    <property type="protein sequence ID" value="SCY94858.1"/>
    <property type="molecule type" value="Genomic_DNA"/>
</dbReference>
<feature type="domain" description="Glycosyl transferase family 1" evidence="3">
    <location>
        <begin position="187"/>
        <end position="324"/>
    </location>
</feature>
<organism evidence="5 6">
    <name type="scientific">Paracoccus tibetensis</name>
    <dbReference type="NCBI Taxonomy" id="336292"/>
    <lineage>
        <taxon>Bacteria</taxon>
        <taxon>Pseudomonadati</taxon>
        <taxon>Pseudomonadota</taxon>
        <taxon>Alphaproteobacteria</taxon>
        <taxon>Rhodobacterales</taxon>
        <taxon>Paracoccaceae</taxon>
        <taxon>Paracoccus</taxon>
    </lineage>
</organism>
<gene>
    <name evidence="5" type="ORF">SAMN05660710_03643</name>
</gene>
<dbReference type="InterPro" id="IPR001296">
    <property type="entry name" value="Glyco_trans_1"/>
</dbReference>